<evidence type="ECO:0000256" key="5">
    <source>
        <dbReference type="ARBA" id="ARBA00032749"/>
    </source>
</evidence>
<proteinExistence type="inferred from homology"/>
<dbReference type="PRINTS" id="PR00145">
    <property type="entry name" value="ARGSUCLYASE"/>
</dbReference>
<accession>A0A9P9WM09</accession>
<name>A0A9P9WM09_9PEZI</name>
<dbReference type="InterPro" id="IPR008948">
    <property type="entry name" value="L-Aspartase-like"/>
</dbReference>
<dbReference type="PANTHER" id="PTHR43814">
    <property type="entry name" value="ARGININOSUCCINATE LYASE"/>
    <property type="match status" value="1"/>
</dbReference>
<dbReference type="InterPro" id="IPR000362">
    <property type="entry name" value="Fumarate_lyase_fam"/>
</dbReference>
<dbReference type="Gene3D" id="1.10.275.10">
    <property type="entry name" value="Fumarase/aspartase (N-terminal domain)"/>
    <property type="match status" value="1"/>
</dbReference>
<evidence type="ECO:0000256" key="4">
    <source>
        <dbReference type="ARBA" id="ARBA00012338"/>
    </source>
</evidence>
<evidence type="ECO:0000256" key="3">
    <source>
        <dbReference type="ARBA" id="ARBA00010755"/>
    </source>
</evidence>
<dbReference type="EC" id="4.3.2.1" evidence="4"/>
<reference evidence="7" key="1">
    <citation type="submission" date="2021-03" db="EMBL/GenBank/DDBJ databases">
        <title>Revisited historic fungal species revealed as producer of novel bioactive compounds through whole genome sequencing and comparative genomics.</title>
        <authorList>
            <person name="Vignolle G.A."/>
            <person name="Hochenegger N."/>
            <person name="Mach R.L."/>
            <person name="Mach-Aigner A.R."/>
            <person name="Javad Rahimi M."/>
            <person name="Salim K.A."/>
            <person name="Chan C.M."/>
            <person name="Lim L.B.L."/>
            <person name="Cai F."/>
            <person name="Druzhinina I.S."/>
            <person name="U'Ren J.M."/>
            <person name="Derntl C."/>
        </authorList>
    </citation>
    <scope>NUCLEOTIDE SEQUENCE</scope>
    <source>
        <strain evidence="7">TUCIM 5799</strain>
    </source>
</reference>
<feature type="domain" description="Fumarate lyase N-terminal" evidence="6">
    <location>
        <begin position="15"/>
        <end position="226"/>
    </location>
</feature>
<evidence type="ECO:0000313" key="8">
    <source>
        <dbReference type="Proteomes" id="UP000829685"/>
    </source>
</evidence>
<evidence type="ECO:0000256" key="1">
    <source>
        <dbReference type="ARBA" id="ARBA00000985"/>
    </source>
</evidence>
<evidence type="ECO:0000259" key="6">
    <source>
        <dbReference type="Pfam" id="PF00206"/>
    </source>
</evidence>
<dbReference type="InterPro" id="IPR009049">
    <property type="entry name" value="Argininosuccinate_lyase"/>
</dbReference>
<sequence>MAPSSKPGENMLWGGRLTGGLDPLMVAYNESIYFDKALFREDILGSIAFAWANCKGGILTEDEFSKIEKGLHEVMKEWESDTFKIIPGVDEDIHTANERRLGEIIGKEIAGKLHTARSRNEQCVCDMRMWLRDEMRKIESYLVSFLKVITSRAESEIDFVMPGYTHLQRAQPIRWSHWMMSYGLSFASDLERLQRVNKSPLGCGTLAGNPFNIDRDMMAEELGCDGLLWNSVLLHGRVRIRAPGRHLLYWKLLDAEEKEP</sequence>
<dbReference type="GO" id="GO:0004056">
    <property type="term" value="F:argininosuccinate lyase activity"/>
    <property type="evidence" value="ECO:0007669"/>
    <property type="project" value="UniProtKB-EC"/>
</dbReference>
<dbReference type="GO" id="GO:0005829">
    <property type="term" value="C:cytosol"/>
    <property type="evidence" value="ECO:0007669"/>
    <property type="project" value="TreeGrafter"/>
</dbReference>
<dbReference type="InterPro" id="IPR024083">
    <property type="entry name" value="Fumarase/histidase_N"/>
</dbReference>
<comment type="catalytic activity">
    <reaction evidence="1">
        <text>2-(N(omega)-L-arginino)succinate = fumarate + L-arginine</text>
        <dbReference type="Rhea" id="RHEA:24020"/>
        <dbReference type="ChEBI" id="CHEBI:29806"/>
        <dbReference type="ChEBI" id="CHEBI:32682"/>
        <dbReference type="ChEBI" id="CHEBI:57472"/>
        <dbReference type="EC" id="4.3.2.1"/>
    </reaction>
</comment>
<dbReference type="Pfam" id="PF00206">
    <property type="entry name" value="Lyase_1"/>
    <property type="match status" value="1"/>
</dbReference>
<dbReference type="EMBL" id="JAFIMR010000015">
    <property type="protein sequence ID" value="KAI1869528.1"/>
    <property type="molecule type" value="Genomic_DNA"/>
</dbReference>
<evidence type="ECO:0000256" key="2">
    <source>
        <dbReference type="ARBA" id="ARBA00004941"/>
    </source>
</evidence>
<dbReference type="PRINTS" id="PR00149">
    <property type="entry name" value="FUMRATELYASE"/>
</dbReference>
<protein>
    <recommendedName>
        <fullName evidence="4">argininosuccinate lyase</fullName>
        <ecNumber evidence="4">4.3.2.1</ecNumber>
    </recommendedName>
    <alternativeName>
        <fullName evidence="5">Arginosuccinase</fullName>
    </alternativeName>
</protein>
<dbReference type="InterPro" id="IPR022761">
    <property type="entry name" value="Fumarate_lyase_N"/>
</dbReference>
<gene>
    <name evidence="7" type="ORF">JX265_006618</name>
</gene>
<dbReference type="AlphaFoldDB" id="A0A9P9WM09"/>
<comment type="caution">
    <text evidence="7">The sequence shown here is derived from an EMBL/GenBank/DDBJ whole genome shotgun (WGS) entry which is preliminary data.</text>
</comment>
<dbReference type="PANTHER" id="PTHR43814:SF1">
    <property type="entry name" value="ARGININOSUCCINATE LYASE"/>
    <property type="match status" value="1"/>
</dbReference>
<comment type="pathway">
    <text evidence="2">Amino-acid biosynthesis; L-arginine biosynthesis; L-arginine from L-ornithine and carbamoyl phosphate: step 3/3.</text>
</comment>
<dbReference type="SUPFAM" id="SSF48557">
    <property type="entry name" value="L-aspartase-like"/>
    <property type="match status" value="1"/>
</dbReference>
<keyword evidence="8" id="KW-1185">Reference proteome</keyword>
<dbReference type="GO" id="GO:0042450">
    <property type="term" value="P:L-arginine biosynthetic process via ornithine"/>
    <property type="evidence" value="ECO:0007669"/>
    <property type="project" value="InterPro"/>
</dbReference>
<dbReference type="FunFam" id="1.10.275.10:FF:000002">
    <property type="entry name" value="Argininosuccinate lyase"/>
    <property type="match status" value="1"/>
</dbReference>
<dbReference type="Gene3D" id="1.20.200.10">
    <property type="entry name" value="Fumarase/aspartase (Central domain)"/>
    <property type="match status" value="1"/>
</dbReference>
<comment type="similarity">
    <text evidence="3">Belongs to the lyase 1 family. Argininosuccinate lyase subfamily.</text>
</comment>
<dbReference type="Proteomes" id="UP000829685">
    <property type="component" value="Unassembled WGS sequence"/>
</dbReference>
<organism evidence="7 8">
    <name type="scientific">Neoarthrinium moseri</name>
    <dbReference type="NCBI Taxonomy" id="1658444"/>
    <lineage>
        <taxon>Eukaryota</taxon>
        <taxon>Fungi</taxon>
        <taxon>Dikarya</taxon>
        <taxon>Ascomycota</taxon>
        <taxon>Pezizomycotina</taxon>
        <taxon>Sordariomycetes</taxon>
        <taxon>Xylariomycetidae</taxon>
        <taxon>Amphisphaeriales</taxon>
        <taxon>Apiosporaceae</taxon>
        <taxon>Neoarthrinium</taxon>
    </lineage>
</organism>
<evidence type="ECO:0000313" key="7">
    <source>
        <dbReference type="EMBL" id="KAI1869528.1"/>
    </source>
</evidence>